<evidence type="ECO:0000313" key="1">
    <source>
        <dbReference type="EMBL" id="MCC9019171.1"/>
    </source>
</evidence>
<reference evidence="1" key="1">
    <citation type="submission" date="2021-11" db="EMBL/GenBank/DDBJ databases">
        <title>Description of novel Flavobacterium species.</title>
        <authorList>
            <person name="Saticioglu I.B."/>
            <person name="Ay H."/>
            <person name="Altun S."/>
            <person name="Duman M."/>
        </authorList>
    </citation>
    <scope>NUCLEOTIDE SEQUENCE</scope>
    <source>
        <strain evidence="1">F-126</strain>
    </source>
</reference>
<name>A0ABS8M2X3_9FLAO</name>
<evidence type="ECO:0000313" key="2">
    <source>
        <dbReference type="Proteomes" id="UP001430700"/>
    </source>
</evidence>
<keyword evidence="2" id="KW-1185">Reference proteome</keyword>
<dbReference type="Proteomes" id="UP001430700">
    <property type="component" value="Unassembled WGS sequence"/>
</dbReference>
<organism evidence="1 2">
    <name type="scientific">Flavobacterium lipolyticum</name>
    <dbReference type="NCBI Taxonomy" id="2893754"/>
    <lineage>
        <taxon>Bacteria</taxon>
        <taxon>Pseudomonadati</taxon>
        <taxon>Bacteroidota</taxon>
        <taxon>Flavobacteriia</taxon>
        <taxon>Flavobacteriales</taxon>
        <taxon>Flavobacteriaceae</taxon>
        <taxon>Flavobacterium</taxon>
    </lineage>
</organism>
<gene>
    <name evidence="1" type="ORF">LNQ34_15485</name>
</gene>
<dbReference type="RefSeq" id="WP_230000376.1">
    <property type="nucleotide sequence ID" value="NZ_JAJJMN010000001.1"/>
</dbReference>
<sequence length="202" mass="23648">MKIVLENKGIKTDTYYVPPFVLYEGEIAVLFLSNEKWPYDTEMYLKDIFCGKIKHENVTLHKKMTFVDFFRESNFRGYFFPSTVNRYIKRRADLTNPFLVKLFEDKYVTRKTRMNRLGGTQRKLLNLYVTLSKATDIIFDVVGLDPQGSVLTFKMVEETVKNGGSAILFDSFANTKEYASKYIELEWNNGSLPTKKEVEFNF</sequence>
<proteinExistence type="predicted"/>
<evidence type="ECO:0008006" key="3">
    <source>
        <dbReference type="Google" id="ProtNLM"/>
    </source>
</evidence>
<protein>
    <recommendedName>
        <fullName evidence="3">ABC transporter domain-containing protein</fullName>
    </recommendedName>
</protein>
<dbReference type="EMBL" id="JAJJMN010000001">
    <property type="protein sequence ID" value="MCC9019171.1"/>
    <property type="molecule type" value="Genomic_DNA"/>
</dbReference>
<accession>A0ABS8M2X3</accession>
<comment type="caution">
    <text evidence="1">The sequence shown here is derived from an EMBL/GenBank/DDBJ whole genome shotgun (WGS) entry which is preliminary data.</text>
</comment>